<keyword evidence="2" id="KW-0812">Transmembrane</keyword>
<sequence>MNMKCDEINGLLSMYLDNALSDSEHELISNHLKKCEKCSRDLALLQKTSLLIKELYKVKTPDGFAQRIKSRIHQEEKQSFWDFLALRNTAQFSLARNIVFISAVLVIVVVAGLWLIQNQENNASKIAQAPPAEMQAREAPKKLAQAKPEKKGELSLKSKDAIDNGRRSNEEKMAGGETSTIDTSSAGEGKNMEFTNKSAPAEGSLSETEKSASPATAEPMPPPQTGYVTADKVEQIRAQPAESVRHEAQDQNKLASKENELFDKKAKEETALQPGTEREKMQESKTAQPAGELAKRETDEELAPTGTGYPAIEAGAKQDETASGKMEQRKAGKPVDQPAAQAPTALPRLRAVKRLDAVSYSQLENLSKEEITIPIAYNKTQPRELIMSLLFDETGKVNAVTIINDLGDDNLEKNIIENVKKFHWIELLAKYDIPAGNYKMKFMLDENGLHLKEIIP</sequence>
<dbReference type="STRING" id="1817863.A2Y62_21860"/>
<keyword evidence="2" id="KW-0472">Membrane</keyword>
<dbReference type="Proteomes" id="UP000178943">
    <property type="component" value="Unassembled WGS sequence"/>
</dbReference>
<evidence type="ECO:0000256" key="1">
    <source>
        <dbReference type="SAM" id="MobiDB-lite"/>
    </source>
</evidence>
<feature type="compositionally biased region" description="Basic and acidic residues" evidence="1">
    <location>
        <begin position="243"/>
        <end position="283"/>
    </location>
</feature>
<feature type="compositionally biased region" description="Basic and acidic residues" evidence="1">
    <location>
        <begin position="316"/>
        <end position="330"/>
    </location>
</feature>
<comment type="caution">
    <text evidence="4">The sequence shown here is derived from an EMBL/GenBank/DDBJ whole genome shotgun (WGS) entry which is preliminary data.</text>
</comment>
<evidence type="ECO:0000313" key="5">
    <source>
        <dbReference type="Proteomes" id="UP000178943"/>
    </source>
</evidence>
<proteinExistence type="predicted"/>
<feature type="compositionally biased region" description="Basic and acidic residues" evidence="1">
    <location>
        <begin position="135"/>
        <end position="174"/>
    </location>
</feature>
<dbReference type="Pfam" id="PF13490">
    <property type="entry name" value="zf-HC2"/>
    <property type="match status" value="1"/>
</dbReference>
<dbReference type="InterPro" id="IPR041916">
    <property type="entry name" value="Anti_sigma_zinc_sf"/>
</dbReference>
<accession>A0A1F5VTZ3</accession>
<dbReference type="AlphaFoldDB" id="A0A1F5VTZ3"/>
<name>A0A1F5VTZ3_9BACT</name>
<feature type="region of interest" description="Disordered" evidence="1">
    <location>
        <begin position="127"/>
        <end position="345"/>
    </location>
</feature>
<protein>
    <recommendedName>
        <fullName evidence="3">Putative zinc-finger domain-containing protein</fullName>
    </recommendedName>
</protein>
<dbReference type="Gene3D" id="1.10.10.1320">
    <property type="entry name" value="Anti-sigma factor, zinc-finger domain"/>
    <property type="match status" value="1"/>
</dbReference>
<evidence type="ECO:0000259" key="3">
    <source>
        <dbReference type="Pfam" id="PF13490"/>
    </source>
</evidence>
<dbReference type="EMBL" id="MFGW01000080">
    <property type="protein sequence ID" value="OGF66855.1"/>
    <property type="molecule type" value="Genomic_DNA"/>
</dbReference>
<dbReference type="InterPro" id="IPR027383">
    <property type="entry name" value="Znf_put"/>
</dbReference>
<feature type="domain" description="Putative zinc-finger" evidence="3">
    <location>
        <begin position="5"/>
        <end position="38"/>
    </location>
</feature>
<evidence type="ECO:0000313" key="4">
    <source>
        <dbReference type="EMBL" id="OGF66855.1"/>
    </source>
</evidence>
<keyword evidence="2" id="KW-1133">Transmembrane helix</keyword>
<feature type="transmembrane region" description="Helical" evidence="2">
    <location>
        <begin position="94"/>
        <end position="116"/>
    </location>
</feature>
<organism evidence="4 5">
    <name type="scientific">Candidatus Fischerbacteria bacterium RBG_13_37_8</name>
    <dbReference type="NCBI Taxonomy" id="1817863"/>
    <lineage>
        <taxon>Bacteria</taxon>
        <taxon>Candidatus Fischeribacteriota</taxon>
    </lineage>
</organism>
<gene>
    <name evidence="4" type="ORF">A2Y62_21860</name>
</gene>
<reference evidence="4 5" key="1">
    <citation type="journal article" date="2016" name="Nat. Commun.">
        <title>Thousands of microbial genomes shed light on interconnected biogeochemical processes in an aquifer system.</title>
        <authorList>
            <person name="Anantharaman K."/>
            <person name="Brown C.T."/>
            <person name="Hug L.A."/>
            <person name="Sharon I."/>
            <person name="Castelle C.J."/>
            <person name="Probst A.J."/>
            <person name="Thomas B.C."/>
            <person name="Singh A."/>
            <person name="Wilkins M.J."/>
            <person name="Karaoz U."/>
            <person name="Brodie E.L."/>
            <person name="Williams K.H."/>
            <person name="Hubbard S.S."/>
            <person name="Banfield J.F."/>
        </authorList>
    </citation>
    <scope>NUCLEOTIDE SEQUENCE [LARGE SCALE GENOMIC DNA]</scope>
</reference>
<evidence type="ECO:0000256" key="2">
    <source>
        <dbReference type="SAM" id="Phobius"/>
    </source>
</evidence>
<feature type="compositionally biased region" description="Polar residues" evidence="1">
    <location>
        <begin position="177"/>
        <end position="186"/>
    </location>
</feature>